<proteinExistence type="predicted"/>
<protein>
    <submittedName>
        <fullName evidence="1">Uncharacterized protein</fullName>
    </submittedName>
</protein>
<gene>
    <name evidence="1" type="ORF">ZIOFF_004778</name>
</gene>
<keyword evidence="2" id="KW-1185">Reference proteome</keyword>
<evidence type="ECO:0000313" key="1">
    <source>
        <dbReference type="EMBL" id="KAG6531008.1"/>
    </source>
</evidence>
<reference evidence="1 2" key="1">
    <citation type="submission" date="2020-08" db="EMBL/GenBank/DDBJ databases">
        <title>Plant Genome Project.</title>
        <authorList>
            <person name="Zhang R.-G."/>
        </authorList>
    </citation>
    <scope>NUCLEOTIDE SEQUENCE [LARGE SCALE GENOMIC DNA]</scope>
    <source>
        <tissue evidence="1">Rhizome</tissue>
    </source>
</reference>
<accession>A0A8J5HQB6</accession>
<name>A0A8J5HQB6_ZINOF</name>
<organism evidence="1 2">
    <name type="scientific">Zingiber officinale</name>
    <name type="common">Ginger</name>
    <name type="synonym">Amomum zingiber</name>
    <dbReference type="NCBI Taxonomy" id="94328"/>
    <lineage>
        <taxon>Eukaryota</taxon>
        <taxon>Viridiplantae</taxon>
        <taxon>Streptophyta</taxon>
        <taxon>Embryophyta</taxon>
        <taxon>Tracheophyta</taxon>
        <taxon>Spermatophyta</taxon>
        <taxon>Magnoliopsida</taxon>
        <taxon>Liliopsida</taxon>
        <taxon>Zingiberales</taxon>
        <taxon>Zingiberaceae</taxon>
        <taxon>Zingiber</taxon>
    </lineage>
</organism>
<sequence>MASPKAPPHPNAILPPYLKLLHQQNSSTVSFVADSYDHGWRRREKPSRVLDVGGGEGRRNVESFIEHFELRIVVAYHFSYSISLTASPFPAEQNEAEAINAFVELEKAKEIDRDFKVGIDA</sequence>
<comment type="caution">
    <text evidence="1">The sequence shown here is derived from an EMBL/GenBank/DDBJ whole genome shotgun (WGS) entry which is preliminary data.</text>
</comment>
<dbReference type="EMBL" id="JACMSC010000002">
    <property type="protein sequence ID" value="KAG6531008.1"/>
    <property type="molecule type" value="Genomic_DNA"/>
</dbReference>
<dbReference type="Proteomes" id="UP000734854">
    <property type="component" value="Unassembled WGS sequence"/>
</dbReference>
<evidence type="ECO:0000313" key="2">
    <source>
        <dbReference type="Proteomes" id="UP000734854"/>
    </source>
</evidence>
<dbReference type="AlphaFoldDB" id="A0A8J5HQB6"/>